<reference evidence="3" key="1">
    <citation type="submission" date="2016-06" db="UniProtKB">
        <authorList>
            <consortium name="WormBaseParasite"/>
        </authorList>
    </citation>
    <scope>IDENTIFICATION</scope>
</reference>
<organism evidence="3">
    <name type="scientific">Onchocerca flexuosa</name>
    <dbReference type="NCBI Taxonomy" id="387005"/>
    <lineage>
        <taxon>Eukaryota</taxon>
        <taxon>Metazoa</taxon>
        <taxon>Ecdysozoa</taxon>
        <taxon>Nematoda</taxon>
        <taxon>Chromadorea</taxon>
        <taxon>Rhabditida</taxon>
        <taxon>Spirurina</taxon>
        <taxon>Spiruromorpha</taxon>
        <taxon>Filarioidea</taxon>
        <taxon>Onchocercidae</taxon>
        <taxon>Onchocerca</taxon>
    </lineage>
</organism>
<dbReference type="Gene3D" id="3.90.1280.20">
    <property type="match status" value="1"/>
</dbReference>
<name>A0A183HNE2_9BILA</name>
<evidence type="ECO:0000313" key="3">
    <source>
        <dbReference type="WBParaSite" id="OFLC_0000900301-mRNA-1"/>
    </source>
</evidence>
<evidence type="ECO:0000313" key="1">
    <source>
        <dbReference type="EMBL" id="VDO58350.1"/>
    </source>
</evidence>
<keyword evidence="2" id="KW-1185">Reference proteome</keyword>
<dbReference type="Proteomes" id="UP000267606">
    <property type="component" value="Unassembled WGS sequence"/>
</dbReference>
<protein>
    <submittedName>
        <fullName evidence="1 3">Uncharacterized protein</fullName>
    </submittedName>
</protein>
<dbReference type="AlphaFoldDB" id="A0A183HNE2"/>
<proteinExistence type="predicted"/>
<gene>
    <name evidence="1" type="ORF">OFLC_LOCUS9007</name>
</gene>
<sequence>MKNLPSRNIFNDLLKFHNSDITDIMTPCTEICALDVESSKHENVIFVPPSMLTTNLFIKIKSAKPHLAVVLDEYVGTDGTATTTSIGITKAQPTAMSQYTQSGTPQSPYTVLIPLPPTEAPP</sequence>
<reference evidence="1 2" key="2">
    <citation type="submission" date="2018-11" db="EMBL/GenBank/DDBJ databases">
        <authorList>
            <consortium name="Pathogen Informatics"/>
        </authorList>
    </citation>
    <scope>NUCLEOTIDE SEQUENCE [LARGE SCALE GENOMIC DNA]</scope>
</reference>
<dbReference type="WBParaSite" id="OFLC_0000900301-mRNA-1">
    <property type="protein sequence ID" value="OFLC_0000900301-mRNA-1"/>
    <property type="gene ID" value="OFLC_0000900301"/>
</dbReference>
<dbReference type="EMBL" id="UZAJ01010640">
    <property type="protein sequence ID" value="VDO58350.1"/>
    <property type="molecule type" value="Genomic_DNA"/>
</dbReference>
<accession>A0A183HNE2</accession>
<evidence type="ECO:0000313" key="2">
    <source>
        <dbReference type="Proteomes" id="UP000267606"/>
    </source>
</evidence>